<accession>V2WH10</accession>
<dbReference type="InterPro" id="IPR036397">
    <property type="entry name" value="RNaseH_sf"/>
</dbReference>
<protein>
    <submittedName>
        <fullName evidence="2">Ribonuclease H-like protein</fullName>
    </submittedName>
</protein>
<dbReference type="AlphaFoldDB" id="V2WH10"/>
<feature type="compositionally biased region" description="Basic and acidic residues" evidence="1">
    <location>
        <begin position="503"/>
        <end position="515"/>
    </location>
</feature>
<dbReference type="HOGENOM" id="CLU_044484_3_1_1"/>
<dbReference type="KEGG" id="mrr:Moror_9153"/>
<evidence type="ECO:0000313" key="2">
    <source>
        <dbReference type="EMBL" id="ESK80877.1"/>
    </source>
</evidence>
<reference evidence="2 3" key="1">
    <citation type="journal article" date="2014" name="BMC Genomics">
        <title>Genome and secretome analysis of the hemibiotrophic fungal pathogen, Moniliophthora roreri, which causes frosty pod rot disease of cacao: mechanisms of the biotrophic and necrotrophic phases.</title>
        <authorList>
            <person name="Meinhardt L.W."/>
            <person name="Costa G.G.L."/>
            <person name="Thomazella D.P.T."/>
            <person name="Teixeira P.J.P.L."/>
            <person name="Carazzolle M.F."/>
            <person name="Schuster S.C."/>
            <person name="Carlson J.E."/>
            <person name="Guiltinan M.J."/>
            <person name="Mieczkowski P."/>
            <person name="Farmer A."/>
            <person name="Ramaraj T."/>
            <person name="Crozier J."/>
            <person name="Davis R.E."/>
            <person name="Shao J."/>
            <person name="Melnick R.L."/>
            <person name="Pereira G.A.G."/>
            <person name="Bailey B.A."/>
        </authorList>
    </citation>
    <scope>NUCLEOTIDE SEQUENCE [LARGE SCALE GENOMIC DNA]</scope>
    <source>
        <strain evidence="2 3">MCA 2997</strain>
    </source>
</reference>
<dbReference type="STRING" id="1381753.V2WH10"/>
<comment type="caution">
    <text evidence="2">The sequence shown here is derived from an EMBL/GenBank/DDBJ whole genome shotgun (WGS) entry which is preliminary data.</text>
</comment>
<dbReference type="GO" id="GO:0003676">
    <property type="term" value="F:nucleic acid binding"/>
    <property type="evidence" value="ECO:0007669"/>
    <property type="project" value="InterPro"/>
</dbReference>
<name>V2WH10_MONRO</name>
<evidence type="ECO:0000256" key="1">
    <source>
        <dbReference type="SAM" id="MobiDB-lite"/>
    </source>
</evidence>
<keyword evidence="3" id="KW-1185">Reference proteome</keyword>
<dbReference type="Gene3D" id="3.30.420.10">
    <property type="entry name" value="Ribonuclease H-like superfamily/Ribonuclease H"/>
    <property type="match status" value="1"/>
</dbReference>
<feature type="region of interest" description="Disordered" evidence="1">
    <location>
        <begin position="489"/>
        <end position="526"/>
    </location>
</feature>
<dbReference type="Proteomes" id="UP000017559">
    <property type="component" value="Unassembled WGS sequence"/>
</dbReference>
<evidence type="ECO:0000313" key="3">
    <source>
        <dbReference type="Proteomes" id="UP000017559"/>
    </source>
</evidence>
<sequence length="526" mass="59030">MTSSSAPYIFACHVPHPSLNLGGTTFAIIPRRLGLLKKDACTRTDFPQKSLKIPPADPTVAIIEGAVINAGYDNAAAGAGVIYTSNSSGEDQISARLPKSAPQTKFAGELTALSLALEGADKEKPLDIEIATEAVFDTISKQAGEQEDLGFPKSETANILKKTINHLRARKATTRIKLTSKEGRTAQHEKAEKVAQEAISKTPLDNATQTMPPNRVAPGAKLAKMTQSLAYKHIRQRKQAKQTPRRRTVEMIEKIKLQIEELFGFTPTEKAIWRALRNRDYSKKAQQFLWKNAHDTYMVGDKWLRGNFSEELKERAQCAYCQGKIESMEHILTECEAPGQSKIWDLTKDLWERKNTTKEWFKPGIGGILGAALAETTGPEIHKIGKGPARLWKLLVTESAYLIWVLRCERVIRNNNAPAAEQQIINRWRHSINERLNLDRRLTDPKYERKALNQSTVKETWKGIIEGRSPSRKLGDKYRGFSGYCVARPAGRGRRGVRSTRKVSKEQRRTRDKSPRCGIQSPTRRA</sequence>
<organism evidence="2 3">
    <name type="scientific">Moniliophthora roreri (strain MCA 2997)</name>
    <name type="common">Cocoa frosty pod rot fungus</name>
    <name type="synonym">Crinipellis roreri</name>
    <dbReference type="NCBI Taxonomy" id="1381753"/>
    <lineage>
        <taxon>Eukaryota</taxon>
        <taxon>Fungi</taxon>
        <taxon>Dikarya</taxon>
        <taxon>Basidiomycota</taxon>
        <taxon>Agaricomycotina</taxon>
        <taxon>Agaricomycetes</taxon>
        <taxon>Agaricomycetidae</taxon>
        <taxon>Agaricales</taxon>
        <taxon>Marasmiineae</taxon>
        <taxon>Marasmiaceae</taxon>
        <taxon>Moniliophthora</taxon>
    </lineage>
</organism>
<proteinExistence type="predicted"/>
<dbReference type="OrthoDB" id="3056478at2759"/>
<feature type="compositionally biased region" description="Basic residues" evidence="1">
    <location>
        <begin position="491"/>
        <end position="502"/>
    </location>
</feature>
<dbReference type="EMBL" id="AWSO01002889">
    <property type="protein sequence ID" value="ESK80877.1"/>
    <property type="molecule type" value="Genomic_DNA"/>
</dbReference>
<gene>
    <name evidence="2" type="ORF">Moror_9153</name>
</gene>